<evidence type="ECO:0000256" key="7">
    <source>
        <dbReference type="ARBA" id="ARBA00022777"/>
    </source>
</evidence>
<evidence type="ECO:0000256" key="5">
    <source>
        <dbReference type="ARBA" id="ARBA00022723"/>
    </source>
</evidence>
<feature type="binding site" evidence="12">
    <location>
        <begin position="97"/>
        <end position="101"/>
    </location>
    <ligand>
        <name>substrate</name>
    </ligand>
</feature>
<dbReference type="PANTHER" id="PTHR10584:SF166">
    <property type="entry name" value="RIBOKINASE"/>
    <property type="match status" value="1"/>
</dbReference>
<evidence type="ECO:0000256" key="8">
    <source>
        <dbReference type="ARBA" id="ARBA00022840"/>
    </source>
</evidence>
<dbReference type="GO" id="GO:0004747">
    <property type="term" value="F:ribokinase activity"/>
    <property type="evidence" value="ECO:0007669"/>
    <property type="project" value="UniProtKB-UniRule"/>
</dbReference>
<gene>
    <name evidence="14" type="ORF">ANE_LOCUS2586</name>
</gene>
<name>A0A565ARX1_9BRAS</name>
<dbReference type="InterPro" id="IPR029056">
    <property type="entry name" value="Ribokinase-like"/>
</dbReference>
<dbReference type="SUPFAM" id="SSF53613">
    <property type="entry name" value="Ribokinase-like"/>
    <property type="match status" value="1"/>
</dbReference>
<comment type="function">
    <text evidence="12">Catalyzes the phosphorylation of ribose at O-5 in a reaction requiring ATP and magnesium. The resulting D-ribose-5-phosphate can then be used either for sythesis of nucleotides, histidine, and tryptophan, or as a component of the pentose phosphate pathway.</text>
</comment>
<dbReference type="FunFam" id="3.40.1190.20:FF:000029">
    <property type="entry name" value="Ribokinase"/>
    <property type="match status" value="1"/>
</dbReference>
<keyword evidence="15" id="KW-1185">Reference proteome</keyword>
<dbReference type="EMBL" id="CABITT030000001">
    <property type="protein sequence ID" value="VVA92141.1"/>
    <property type="molecule type" value="Genomic_DNA"/>
</dbReference>
<accession>A0A565ARX1</accession>
<keyword evidence="9 12" id="KW-0460">Magnesium</keyword>
<dbReference type="Pfam" id="PF00294">
    <property type="entry name" value="PfkB"/>
    <property type="match status" value="1"/>
</dbReference>
<dbReference type="EC" id="2.7.1.15" evidence="2 12"/>
<dbReference type="PRINTS" id="PR00990">
    <property type="entry name" value="RIBOKINASE"/>
</dbReference>
<feature type="binding site" evidence="12">
    <location>
        <position position="354"/>
    </location>
    <ligand>
        <name>K(+)</name>
        <dbReference type="ChEBI" id="CHEBI:29103"/>
    </ligand>
</feature>
<dbReference type="InterPro" id="IPR002173">
    <property type="entry name" value="Carboh/pur_kinase_PfkB_CS"/>
</dbReference>
<dbReference type="GO" id="GO:0046872">
    <property type="term" value="F:metal ion binding"/>
    <property type="evidence" value="ECO:0007669"/>
    <property type="project" value="UniProtKB-KW"/>
</dbReference>
<comment type="pathway">
    <text evidence="12">Carbohydrate metabolism; D-ribose degradation; D-ribose 5-phosphate from beta-D-ribopyranose: step 2/2.</text>
</comment>
<evidence type="ECO:0000256" key="9">
    <source>
        <dbReference type="ARBA" id="ARBA00022842"/>
    </source>
</evidence>
<feature type="binding site" evidence="12">
    <location>
        <position position="309"/>
    </location>
    <ligand>
        <name>K(+)</name>
        <dbReference type="ChEBI" id="CHEBI:29103"/>
    </ligand>
</feature>
<keyword evidence="8 12" id="KW-0067">ATP-binding</keyword>
<dbReference type="GO" id="GO:0005737">
    <property type="term" value="C:cytoplasm"/>
    <property type="evidence" value="ECO:0007669"/>
    <property type="project" value="UniProtKB-SubCell"/>
</dbReference>
<proteinExistence type="inferred from homology"/>
<dbReference type="Gene3D" id="3.40.1190.20">
    <property type="match status" value="1"/>
</dbReference>
<evidence type="ECO:0000256" key="2">
    <source>
        <dbReference type="ARBA" id="ARBA00012035"/>
    </source>
</evidence>
<keyword evidence="11 12" id="KW-0119">Carbohydrate metabolism</keyword>
<feature type="binding site" evidence="12">
    <location>
        <position position="345"/>
    </location>
    <ligand>
        <name>K(+)</name>
        <dbReference type="ChEBI" id="CHEBI:29103"/>
    </ligand>
</feature>
<evidence type="ECO:0000313" key="15">
    <source>
        <dbReference type="Proteomes" id="UP000489600"/>
    </source>
</evidence>
<dbReference type="InterPro" id="IPR011877">
    <property type="entry name" value="Ribokinase"/>
</dbReference>
<comment type="subunit">
    <text evidence="12">Homodimer.</text>
</comment>
<feature type="binding site" evidence="12">
    <location>
        <begin position="281"/>
        <end position="286"/>
    </location>
    <ligand>
        <name>ATP</name>
        <dbReference type="ChEBI" id="CHEBI:30616"/>
    </ligand>
</feature>
<reference evidence="14" key="1">
    <citation type="submission" date="2019-07" db="EMBL/GenBank/DDBJ databases">
        <authorList>
            <person name="Dittberner H."/>
        </authorList>
    </citation>
    <scope>NUCLEOTIDE SEQUENCE [LARGE SCALE GENOMIC DNA]</scope>
</reference>
<evidence type="ECO:0000256" key="11">
    <source>
        <dbReference type="ARBA" id="ARBA00023277"/>
    </source>
</evidence>
<comment type="cofactor">
    <cofactor evidence="12">
        <name>Mg(2+)</name>
        <dbReference type="ChEBI" id="CHEBI:18420"/>
    </cofactor>
    <text evidence="12">Requires a divalent cation, most likely magnesium in vivo, as an electrophilic catalyst to aid phosphoryl group transfer. It is the chelate of the metal and the nucleotide that is the actual substrate.</text>
</comment>
<dbReference type="InterPro" id="IPR002139">
    <property type="entry name" value="Ribo/fructo_kinase"/>
</dbReference>
<keyword evidence="12" id="KW-0539">Nucleus</keyword>
<evidence type="ECO:0000256" key="12">
    <source>
        <dbReference type="HAMAP-Rule" id="MF_03215"/>
    </source>
</evidence>
<feature type="binding site" evidence="12">
    <location>
        <position position="200"/>
    </location>
    <ligand>
        <name>substrate</name>
    </ligand>
</feature>
<dbReference type="Proteomes" id="UP000489600">
    <property type="component" value="Unassembled WGS sequence"/>
</dbReference>
<keyword evidence="12" id="KW-0963">Cytoplasm</keyword>
<dbReference type="CDD" id="cd01174">
    <property type="entry name" value="ribokinase"/>
    <property type="match status" value="1"/>
</dbReference>
<evidence type="ECO:0000313" key="14">
    <source>
        <dbReference type="EMBL" id="VVA92141.1"/>
    </source>
</evidence>
<feature type="binding site" evidence="12">
    <location>
        <begin position="314"/>
        <end position="315"/>
    </location>
    <ligand>
        <name>ATP</name>
        <dbReference type="ChEBI" id="CHEBI:30616"/>
    </ligand>
</feature>
<comment type="caution">
    <text evidence="12">Lacks conserved residue(s) required for the propagation of feature annotation.</text>
</comment>
<dbReference type="PROSITE" id="PS00584">
    <property type="entry name" value="PFKB_KINASES_2"/>
    <property type="match status" value="1"/>
</dbReference>
<keyword evidence="4 12" id="KW-0808">Transferase</keyword>
<feature type="binding site" evidence="12">
    <location>
        <position position="348"/>
    </location>
    <ligand>
        <name>K(+)</name>
        <dbReference type="ChEBI" id="CHEBI:29103"/>
    </ligand>
</feature>
<feature type="active site" description="Proton acceptor" evidence="12">
    <location>
        <position position="315"/>
    </location>
</feature>
<dbReference type="GO" id="GO:0005524">
    <property type="term" value="F:ATP binding"/>
    <property type="evidence" value="ECO:0007669"/>
    <property type="project" value="UniProtKB-UniRule"/>
</dbReference>
<keyword evidence="10 12" id="KW-0630">Potassium</keyword>
<dbReference type="AlphaFoldDB" id="A0A565ARX1"/>
<feature type="binding site" evidence="12">
    <location>
        <begin position="69"/>
        <end position="71"/>
    </location>
    <ligand>
        <name>substrate</name>
    </ligand>
</feature>
<evidence type="ECO:0000256" key="3">
    <source>
        <dbReference type="ARBA" id="ARBA00016943"/>
    </source>
</evidence>
<dbReference type="HAMAP" id="MF_01987">
    <property type="entry name" value="Ribokinase"/>
    <property type="match status" value="1"/>
</dbReference>
<keyword evidence="6 12" id="KW-0547">Nucleotide-binding</keyword>
<dbReference type="GO" id="GO:0005634">
    <property type="term" value="C:nucleus"/>
    <property type="evidence" value="ECO:0007669"/>
    <property type="project" value="UniProtKB-SubCell"/>
</dbReference>
<protein>
    <recommendedName>
        <fullName evidence="3 12">Ribokinase</fullName>
        <shortName evidence="12">RK</shortName>
        <ecNumber evidence="2 12">2.7.1.15</ecNumber>
    </recommendedName>
</protein>
<comment type="caution">
    <text evidence="14">The sequence shown here is derived from an EMBL/GenBank/DDBJ whole genome shotgun (WGS) entry which is preliminary data.</text>
</comment>
<evidence type="ECO:0000259" key="13">
    <source>
        <dbReference type="Pfam" id="PF00294"/>
    </source>
</evidence>
<comment type="similarity">
    <text evidence="12">Belongs to the carbohydrate kinase PfkB family. Ribokinase subfamily.</text>
</comment>
<dbReference type="PANTHER" id="PTHR10584">
    <property type="entry name" value="SUGAR KINASE"/>
    <property type="match status" value="1"/>
</dbReference>
<comment type="subcellular location">
    <subcellularLocation>
        <location evidence="12">Cytoplasm</location>
    </subcellularLocation>
    <subcellularLocation>
        <location evidence="12">Nucleus</location>
    </subcellularLocation>
</comment>
<sequence length="369" mass="39143">MMMMKGVSLSQSTSFHRNKIDFNRPKLPIIIVNPTPSRFARTVSRRSLPVLSLSVDSHAPPLVVVGSANADIYVEIDRLPKEGETISAKTGQTLAGGKGANQAACGAKLLYPTYFVGRLGDDAHGKLIADALRDGCGVHLDYVKSVTDEPTGHAMVMLQSDGQNSIIIVGGANMNAWPENMTDDDLEIVRNAGIVLLQREIPDSINIQVAKAVKKAGVPVILDVGGMDTPIPKELLDSVDILSPNETELSRLTGMPTETFEQISQAVAKCHKLGVKQVLVKLGSKGSALFIQGEKPIQQSIIPAAQVVDTTGAGDTFTAAFAVAMVEGKSHEECLRFAAAAASLCVQVKGAIPSMPDRTSVLKLLQASI</sequence>
<evidence type="ECO:0000256" key="4">
    <source>
        <dbReference type="ARBA" id="ARBA00022679"/>
    </source>
</evidence>
<dbReference type="InterPro" id="IPR011611">
    <property type="entry name" value="PfkB_dom"/>
</dbReference>
<feature type="binding site" evidence="12">
    <location>
        <position position="315"/>
    </location>
    <ligand>
        <name>substrate</name>
    </ligand>
</feature>
<comment type="activity regulation">
    <text evidence="12">Activated by a monovalent cation that binds near, but not in, the active site. The most likely occupant of the site in vivo is potassium. Ion binding induces a conformational change that may alter substrate affinity.</text>
</comment>
<dbReference type="UniPathway" id="UPA00916">
    <property type="reaction ID" value="UER00889"/>
</dbReference>
<comment type="catalytic activity">
    <reaction evidence="12">
        <text>D-ribose + ATP = D-ribose 5-phosphate + ADP + H(+)</text>
        <dbReference type="Rhea" id="RHEA:13697"/>
        <dbReference type="ChEBI" id="CHEBI:15378"/>
        <dbReference type="ChEBI" id="CHEBI:30616"/>
        <dbReference type="ChEBI" id="CHEBI:47013"/>
        <dbReference type="ChEBI" id="CHEBI:78346"/>
        <dbReference type="ChEBI" id="CHEBI:456216"/>
        <dbReference type="EC" id="2.7.1.15"/>
    </reaction>
</comment>
<dbReference type="GO" id="GO:0019303">
    <property type="term" value="P:D-ribose catabolic process"/>
    <property type="evidence" value="ECO:0007669"/>
    <property type="project" value="UniProtKB-UniRule"/>
</dbReference>
<dbReference type="OrthoDB" id="415590at2759"/>
<evidence type="ECO:0000256" key="6">
    <source>
        <dbReference type="ARBA" id="ARBA00022741"/>
    </source>
</evidence>
<keyword evidence="5 12" id="KW-0479">Metal-binding</keyword>
<feature type="domain" description="Carbohydrate kinase PfkB" evidence="13">
    <location>
        <begin position="62"/>
        <end position="357"/>
    </location>
</feature>
<evidence type="ECO:0000256" key="1">
    <source>
        <dbReference type="ARBA" id="ARBA00005380"/>
    </source>
</evidence>
<feature type="binding site" evidence="12">
    <location>
        <position position="350"/>
    </location>
    <ligand>
        <name>K(+)</name>
        <dbReference type="ChEBI" id="CHEBI:29103"/>
    </ligand>
</feature>
<evidence type="ECO:0000256" key="10">
    <source>
        <dbReference type="ARBA" id="ARBA00022958"/>
    </source>
</evidence>
<keyword evidence="7 12" id="KW-0418">Kinase</keyword>
<feature type="binding site" evidence="12">
    <location>
        <position position="245"/>
    </location>
    <ligand>
        <name>ATP</name>
        <dbReference type="ChEBI" id="CHEBI:30616"/>
    </ligand>
</feature>
<organism evidence="14 15">
    <name type="scientific">Arabis nemorensis</name>
    <dbReference type="NCBI Taxonomy" id="586526"/>
    <lineage>
        <taxon>Eukaryota</taxon>
        <taxon>Viridiplantae</taxon>
        <taxon>Streptophyta</taxon>
        <taxon>Embryophyta</taxon>
        <taxon>Tracheophyta</taxon>
        <taxon>Spermatophyta</taxon>
        <taxon>Magnoliopsida</taxon>
        <taxon>eudicotyledons</taxon>
        <taxon>Gunneridae</taxon>
        <taxon>Pentapetalae</taxon>
        <taxon>rosids</taxon>
        <taxon>malvids</taxon>
        <taxon>Brassicales</taxon>
        <taxon>Brassicaceae</taxon>
        <taxon>Arabideae</taxon>
        <taxon>Arabis</taxon>
    </lineage>
</organism>
<comment type="similarity">
    <text evidence="1">Belongs to the carbohydrate kinase pfkB family.</text>
</comment>
<feature type="binding site" evidence="12">
    <location>
        <position position="311"/>
    </location>
    <ligand>
        <name>K(+)</name>
        <dbReference type="ChEBI" id="CHEBI:29103"/>
    </ligand>
</feature>